<name>A0A1H0ME33_9BURK</name>
<gene>
    <name evidence="3" type="ORF">SAMN04489708_103231</name>
</gene>
<organism evidence="3 4">
    <name type="scientific">Paracidovorax cattleyae</name>
    <dbReference type="NCBI Taxonomy" id="80868"/>
    <lineage>
        <taxon>Bacteria</taxon>
        <taxon>Pseudomonadati</taxon>
        <taxon>Pseudomonadota</taxon>
        <taxon>Betaproteobacteria</taxon>
        <taxon>Burkholderiales</taxon>
        <taxon>Comamonadaceae</taxon>
        <taxon>Paracidovorax</taxon>
    </lineage>
</organism>
<keyword evidence="3" id="KW-0808">Transferase</keyword>
<dbReference type="Gene3D" id="3.40.630.30">
    <property type="match status" value="1"/>
</dbReference>
<evidence type="ECO:0000313" key="4">
    <source>
        <dbReference type="Proteomes" id="UP000199317"/>
    </source>
</evidence>
<dbReference type="Proteomes" id="UP000199317">
    <property type="component" value="Unassembled WGS sequence"/>
</dbReference>
<feature type="compositionally biased region" description="Low complexity" evidence="1">
    <location>
        <begin position="201"/>
        <end position="213"/>
    </location>
</feature>
<proteinExistence type="predicted"/>
<feature type="compositionally biased region" description="Basic residues" evidence="1">
    <location>
        <begin position="191"/>
        <end position="200"/>
    </location>
</feature>
<dbReference type="EMBL" id="FNJL01000003">
    <property type="protein sequence ID" value="SDO78692.1"/>
    <property type="molecule type" value="Genomic_DNA"/>
</dbReference>
<sequence>MPGMSDGLPSFHTQRLRLRPIVLEDAPALLAMSDARAPGTWIGYAPLADMEAAEVFAAWMVMIGRKPVPDICWAIERRDAPGLIGLCQLKGWDPVERTALVGYEIARTHQRHGFMREALEALLRGCFQGFGLRHLDAHVHADNAASLALLRHAGFVLQSELPGGETCGGTTHAMQVWRRCAEAIPGGRDGRRSRTTRGRAARSAAPAPSHAAA</sequence>
<dbReference type="GO" id="GO:1990189">
    <property type="term" value="F:protein N-terminal-serine acetyltransferase activity"/>
    <property type="evidence" value="ECO:0007669"/>
    <property type="project" value="TreeGrafter"/>
</dbReference>
<dbReference type="PROSITE" id="PS51186">
    <property type="entry name" value="GNAT"/>
    <property type="match status" value="1"/>
</dbReference>
<dbReference type="InterPro" id="IPR051908">
    <property type="entry name" value="Ribosomal_N-acetyltransferase"/>
</dbReference>
<reference evidence="4" key="1">
    <citation type="submission" date="2016-10" db="EMBL/GenBank/DDBJ databases">
        <authorList>
            <person name="Varghese N."/>
            <person name="Submissions S."/>
        </authorList>
    </citation>
    <scope>NUCLEOTIDE SEQUENCE [LARGE SCALE GENOMIC DNA]</scope>
    <source>
        <strain evidence="4">DSM 17101</strain>
    </source>
</reference>
<dbReference type="GO" id="GO:0008999">
    <property type="term" value="F:protein-N-terminal-alanine acetyltransferase activity"/>
    <property type="evidence" value="ECO:0007669"/>
    <property type="project" value="TreeGrafter"/>
</dbReference>
<evidence type="ECO:0000256" key="1">
    <source>
        <dbReference type="SAM" id="MobiDB-lite"/>
    </source>
</evidence>
<dbReference type="InterPro" id="IPR000182">
    <property type="entry name" value="GNAT_dom"/>
</dbReference>
<dbReference type="InterPro" id="IPR016181">
    <property type="entry name" value="Acyl_CoA_acyltransferase"/>
</dbReference>
<dbReference type="Pfam" id="PF13302">
    <property type="entry name" value="Acetyltransf_3"/>
    <property type="match status" value="1"/>
</dbReference>
<feature type="region of interest" description="Disordered" evidence="1">
    <location>
        <begin position="185"/>
        <end position="213"/>
    </location>
</feature>
<keyword evidence="4" id="KW-1185">Reference proteome</keyword>
<evidence type="ECO:0000259" key="2">
    <source>
        <dbReference type="PROSITE" id="PS51186"/>
    </source>
</evidence>
<dbReference type="GO" id="GO:0005737">
    <property type="term" value="C:cytoplasm"/>
    <property type="evidence" value="ECO:0007669"/>
    <property type="project" value="TreeGrafter"/>
</dbReference>
<protein>
    <submittedName>
        <fullName evidence="3">Ribosomal-protein-alanine N-acetyltransferase</fullName>
    </submittedName>
</protein>
<dbReference type="PANTHER" id="PTHR43441:SF11">
    <property type="entry name" value="RIBOSOMAL-PROTEIN-SERINE ACETYLTRANSFERASE"/>
    <property type="match status" value="1"/>
</dbReference>
<dbReference type="OrthoDB" id="5295305at2"/>
<dbReference type="PANTHER" id="PTHR43441">
    <property type="entry name" value="RIBOSOMAL-PROTEIN-SERINE ACETYLTRANSFERASE"/>
    <property type="match status" value="1"/>
</dbReference>
<feature type="domain" description="N-acetyltransferase" evidence="2">
    <location>
        <begin position="16"/>
        <end position="179"/>
    </location>
</feature>
<dbReference type="AlphaFoldDB" id="A0A1H0ME33"/>
<dbReference type="SUPFAM" id="SSF55729">
    <property type="entry name" value="Acyl-CoA N-acyltransferases (Nat)"/>
    <property type="match status" value="1"/>
</dbReference>
<evidence type="ECO:0000313" key="3">
    <source>
        <dbReference type="EMBL" id="SDO78692.1"/>
    </source>
</evidence>
<accession>A0A1H0ME33</accession>